<evidence type="ECO:0000313" key="1">
    <source>
        <dbReference type="EMBL" id="VAI12873.1"/>
    </source>
</evidence>
<accession>A0A9R0TFC4</accession>
<keyword evidence="2" id="KW-1185">Reference proteome</keyword>
<protein>
    <submittedName>
        <fullName evidence="1">Uncharacterized protein</fullName>
    </submittedName>
</protein>
<dbReference type="AlphaFoldDB" id="A0A9R0TFC4"/>
<gene>
    <name evidence="1" type="ORF">TRITD_5Av1G017990</name>
</gene>
<dbReference type="Gramene" id="TRITD5Av1G017990.1">
    <property type="protein sequence ID" value="TRITD5Av1G017990.1"/>
    <property type="gene ID" value="TRITD5Av1G017990"/>
</dbReference>
<proteinExistence type="predicted"/>
<reference evidence="1 2" key="1">
    <citation type="submission" date="2017-09" db="EMBL/GenBank/DDBJ databases">
        <authorList>
            <consortium name="International Durum Wheat Genome Sequencing Consortium (IDWGSC)"/>
            <person name="Milanesi L."/>
        </authorList>
    </citation>
    <scope>NUCLEOTIDE SEQUENCE [LARGE SCALE GENOMIC DNA]</scope>
    <source>
        <strain evidence="2">cv. Svevo</strain>
    </source>
</reference>
<evidence type="ECO:0000313" key="2">
    <source>
        <dbReference type="Proteomes" id="UP000324705"/>
    </source>
</evidence>
<sequence length="144" mass="16611">MILEGEVALVLTMKCSLLAMSRPVGHSLSKSCSCAWVRWTCMAAQTCGLHDHHGAASWPCRWQSPNPHRIVDPTTNHHPHLISWLPSTGSEFFWLVCKVQMCDLLYDEGIKEMNFCFSSFDLVEMFKKYWSLPSKFYDDVIYVY</sequence>
<organism evidence="1 2">
    <name type="scientific">Triticum turgidum subsp. durum</name>
    <name type="common">Durum wheat</name>
    <name type="synonym">Triticum durum</name>
    <dbReference type="NCBI Taxonomy" id="4567"/>
    <lineage>
        <taxon>Eukaryota</taxon>
        <taxon>Viridiplantae</taxon>
        <taxon>Streptophyta</taxon>
        <taxon>Embryophyta</taxon>
        <taxon>Tracheophyta</taxon>
        <taxon>Spermatophyta</taxon>
        <taxon>Magnoliopsida</taxon>
        <taxon>Liliopsida</taxon>
        <taxon>Poales</taxon>
        <taxon>Poaceae</taxon>
        <taxon>BOP clade</taxon>
        <taxon>Pooideae</taxon>
        <taxon>Triticodae</taxon>
        <taxon>Triticeae</taxon>
        <taxon>Triticinae</taxon>
        <taxon>Triticum</taxon>
    </lineage>
</organism>
<dbReference type="EMBL" id="LT934119">
    <property type="protein sequence ID" value="VAI12873.1"/>
    <property type="molecule type" value="Genomic_DNA"/>
</dbReference>
<dbReference type="Proteomes" id="UP000324705">
    <property type="component" value="Chromosome 5A"/>
</dbReference>
<name>A0A9R0TFC4_TRITD</name>